<organism evidence="1 2">
    <name type="scientific">Callosobruchus maculatus</name>
    <name type="common">Southern cowpea weevil</name>
    <name type="synonym">Pulse bruchid</name>
    <dbReference type="NCBI Taxonomy" id="64391"/>
    <lineage>
        <taxon>Eukaryota</taxon>
        <taxon>Metazoa</taxon>
        <taxon>Ecdysozoa</taxon>
        <taxon>Arthropoda</taxon>
        <taxon>Hexapoda</taxon>
        <taxon>Insecta</taxon>
        <taxon>Pterygota</taxon>
        <taxon>Neoptera</taxon>
        <taxon>Endopterygota</taxon>
        <taxon>Coleoptera</taxon>
        <taxon>Polyphaga</taxon>
        <taxon>Cucujiformia</taxon>
        <taxon>Chrysomeloidea</taxon>
        <taxon>Chrysomelidae</taxon>
        <taxon>Bruchinae</taxon>
        <taxon>Bruchini</taxon>
        <taxon>Callosobruchus</taxon>
    </lineage>
</organism>
<sequence length="86" mass="9877">MNFKPLDQLSSSVDWPLWRQKFDIDLTATEKSQSEEKLKIATLLACIGDEGIHPVYNSFSSVDFSSSVKLLYISFKHFTAISYQKR</sequence>
<dbReference type="Proteomes" id="UP000410492">
    <property type="component" value="Unassembled WGS sequence"/>
</dbReference>
<proteinExistence type="predicted"/>
<protein>
    <submittedName>
        <fullName evidence="1">Uncharacterized protein</fullName>
    </submittedName>
</protein>
<evidence type="ECO:0000313" key="1">
    <source>
        <dbReference type="EMBL" id="VEN52008.1"/>
    </source>
</evidence>
<dbReference type="AlphaFoldDB" id="A0A653CVW4"/>
<dbReference type="OrthoDB" id="7323790at2759"/>
<evidence type="ECO:0000313" key="2">
    <source>
        <dbReference type="Proteomes" id="UP000410492"/>
    </source>
</evidence>
<reference evidence="1 2" key="1">
    <citation type="submission" date="2019-01" db="EMBL/GenBank/DDBJ databases">
        <authorList>
            <person name="Sayadi A."/>
        </authorList>
    </citation>
    <scope>NUCLEOTIDE SEQUENCE [LARGE SCALE GENOMIC DNA]</scope>
</reference>
<name>A0A653CVW4_CALMS</name>
<accession>A0A653CVW4</accession>
<gene>
    <name evidence="1" type="ORF">CALMAC_LOCUS12294</name>
</gene>
<dbReference type="EMBL" id="CAACVG010009089">
    <property type="protein sequence ID" value="VEN52008.1"/>
    <property type="molecule type" value="Genomic_DNA"/>
</dbReference>
<keyword evidence="2" id="KW-1185">Reference proteome</keyword>